<dbReference type="AlphaFoldDB" id="A0A939TRU1"/>
<reference evidence="3" key="1">
    <citation type="submission" date="2021-03" db="EMBL/GenBank/DDBJ databases">
        <title>Leucobacter chromiisoli sp. nov., isolated from chromium-containing soil of chemical plant.</title>
        <authorList>
            <person name="Xu Z."/>
        </authorList>
    </citation>
    <scope>NUCLEOTIDE SEQUENCE</scope>
    <source>
        <strain evidence="3">K 70/01</strain>
    </source>
</reference>
<feature type="chain" id="PRO_5039674551" evidence="2">
    <location>
        <begin position="27"/>
        <end position="358"/>
    </location>
</feature>
<dbReference type="PANTHER" id="PTHR30006:SF2">
    <property type="entry name" value="ABC TRANSPORTER SUBSTRATE-BINDING PROTEIN"/>
    <property type="match status" value="1"/>
</dbReference>
<dbReference type="SUPFAM" id="SSF53850">
    <property type="entry name" value="Periplasmic binding protein-like II"/>
    <property type="match status" value="1"/>
</dbReference>
<evidence type="ECO:0000256" key="2">
    <source>
        <dbReference type="SAM" id="SignalP"/>
    </source>
</evidence>
<protein>
    <submittedName>
        <fullName evidence="3">Thiamine ABC transporter substrate-binding protein</fullName>
    </submittedName>
</protein>
<evidence type="ECO:0000313" key="4">
    <source>
        <dbReference type="Proteomes" id="UP000668403"/>
    </source>
</evidence>
<proteinExistence type="predicted"/>
<dbReference type="NCBIfam" id="TIGR01254">
    <property type="entry name" value="sfuA"/>
    <property type="match status" value="1"/>
</dbReference>
<gene>
    <name evidence="3" type="ORF">J4H85_10325</name>
</gene>
<dbReference type="GO" id="GO:0030975">
    <property type="term" value="F:thiamine binding"/>
    <property type="evidence" value="ECO:0007669"/>
    <property type="project" value="InterPro"/>
</dbReference>
<dbReference type="EMBL" id="JAGFBF010000005">
    <property type="protein sequence ID" value="MBO2990387.1"/>
    <property type="molecule type" value="Genomic_DNA"/>
</dbReference>
<dbReference type="PROSITE" id="PS51257">
    <property type="entry name" value="PROKAR_LIPOPROTEIN"/>
    <property type="match status" value="1"/>
</dbReference>
<keyword evidence="1 2" id="KW-0732">Signal</keyword>
<keyword evidence="4" id="KW-1185">Reference proteome</keyword>
<comment type="caution">
    <text evidence="3">The sequence shown here is derived from an EMBL/GenBank/DDBJ whole genome shotgun (WGS) entry which is preliminary data.</text>
</comment>
<name>A0A939TRU1_9MICO</name>
<dbReference type="Gene3D" id="3.40.190.10">
    <property type="entry name" value="Periplasmic binding protein-like II"/>
    <property type="match status" value="2"/>
</dbReference>
<dbReference type="InterPro" id="IPR005948">
    <property type="entry name" value="ThiB-like"/>
</dbReference>
<feature type="signal peptide" evidence="2">
    <location>
        <begin position="1"/>
        <end position="26"/>
    </location>
</feature>
<dbReference type="GO" id="GO:0030976">
    <property type="term" value="F:thiamine pyrophosphate binding"/>
    <property type="evidence" value="ECO:0007669"/>
    <property type="project" value="TreeGrafter"/>
</dbReference>
<organism evidence="3 4">
    <name type="scientific">Leucobacter tardus</name>
    <dbReference type="NCBI Taxonomy" id="501483"/>
    <lineage>
        <taxon>Bacteria</taxon>
        <taxon>Bacillati</taxon>
        <taxon>Actinomycetota</taxon>
        <taxon>Actinomycetes</taxon>
        <taxon>Micrococcales</taxon>
        <taxon>Microbacteriaceae</taxon>
        <taxon>Leucobacter</taxon>
    </lineage>
</organism>
<dbReference type="Proteomes" id="UP000668403">
    <property type="component" value="Unassembled WGS sequence"/>
</dbReference>
<dbReference type="GO" id="GO:0015888">
    <property type="term" value="P:thiamine transport"/>
    <property type="evidence" value="ECO:0007669"/>
    <property type="project" value="InterPro"/>
</dbReference>
<evidence type="ECO:0000256" key="1">
    <source>
        <dbReference type="ARBA" id="ARBA00022729"/>
    </source>
</evidence>
<dbReference type="Pfam" id="PF13343">
    <property type="entry name" value="SBP_bac_6"/>
    <property type="match status" value="1"/>
</dbReference>
<dbReference type="GO" id="GO:0030288">
    <property type="term" value="C:outer membrane-bounded periplasmic space"/>
    <property type="evidence" value="ECO:0007669"/>
    <property type="project" value="TreeGrafter"/>
</dbReference>
<sequence length="358" mass="36982">MRTPVPRRRAVLTALALTGTAALVLAGCSSDAGSDTEASGAVTLIVHDSFPNEAFAEAASAATGYDVEVLGSGDGGELANQLVLTQGAPLGDAFFGVDQIFASRVVDAGVAEETSTEHLPEGAADLMVEGSQALVPVDRGATCFNIDTAWFADAGIDAPETYEDLLQPEYRDLTVLLDPAASSTGASFLVGTVAHFGEDAYADYWSDLVENGARIEQGWSDAYYGQFSQGGEGGTRPIVLSYSSSPAATIADDGSSTSAALLSTCSSQVEYAGVLAGAENPEGARAVVDYLLSGEFQDTIAETMYMYPVDPDAAVPAEWEQHAPLPDEPNDLPSADVAAGLTEWQKTVADTVAESSAG</sequence>
<dbReference type="PANTHER" id="PTHR30006">
    <property type="entry name" value="THIAMINE-BINDING PERIPLASMIC PROTEIN-RELATED"/>
    <property type="match status" value="1"/>
</dbReference>
<accession>A0A939TRU1</accession>
<evidence type="ECO:0000313" key="3">
    <source>
        <dbReference type="EMBL" id="MBO2990387.1"/>
    </source>
</evidence>